<gene>
    <name evidence="2" type="ORF">TeGR_g2487</name>
</gene>
<reference evidence="2 3" key="1">
    <citation type="journal article" date="2023" name="Commun. Biol.">
        <title>Genome analysis of Parmales, the sister group of diatoms, reveals the evolutionary specialization of diatoms from phago-mixotrophs to photoautotrophs.</title>
        <authorList>
            <person name="Ban H."/>
            <person name="Sato S."/>
            <person name="Yoshikawa S."/>
            <person name="Yamada K."/>
            <person name="Nakamura Y."/>
            <person name="Ichinomiya M."/>
            <person name="Sato N."/>
            <person name="Blanc-Mathieu R."/>
            <person name="Endo H."/>
            <person name="Kuwata A."/>
            <person name="Ogata H."/>
        </authorList>
    </citation>
    <scope>NUCLEOTIDE SEQUENCE [LARGE SCALE GENOMIC DNA]</scope>
</reference>
<protein>
    <submittedName>
        <fullName evidence="2">Uncharacterized protein</fullName>
    </submittedName>
</protein>
<feature type="compositionally biased region" description="Polar residues" evidence="1">
    <location>
        <begin position="125"/>
        <end position="134"/>
    </location>
</feature>
<evidence type="ECO:0000313" key="3">
    <source>
        <dbReference type="Proteomes" id="UP001165060"/>
    </source>
</evidence>
<evidence type="ECO:0000313" key="2">
    <source>
        <dbReference type="EMBL" id="GMI51985.1"/>
    </source>
</evidence>
<feature type="compositionally biased region" description="Basic residues" evidence="1">
    <location>
        <begin position="169"/>
        <end position="178"/>
    </location>
</feature>
<evidence type="ECO:0000256" key="1">
    <source>
        <dbReference type="SAM" id="MobiDB-lite"/>
    </source>
</evidence>
<feature type="compositionally biased region" description="Pro residues" evidence="1">
    <location>
        <begin position="105"/>
        <end position="120"/>
    </location>
</feature>
<feature type="compositionally biased region" description="Basic and acidic residues" evidence="1">
    <location>
        <begin position="142"/>
        <end position="155"/>
    </location>
</feature>
<dbReference type="EMBL" id="BRYB01007048">
    <property type="protein sequence ID" value="GMI51985.1"/>
    <property type="molecule type" value="Genomic_DNA"/>
</dbReference>
<feature type="compositionally biased region" description="Low complexity" evidence="1">
    <location>
        <begin position="89"/>
        <end position="104"/>
    </location>
</feature>
<comment type="caution">
    <text evidence="2">The sequence shown here is derived from an EMBL/GenBank/DDBJ whole genome shotgun (WGS) entry which is preliminary data.</text>
</comment>
<organism evidence="2 3">
    <name type="scientific">Tetraparma gracilis</name>
    <dbReference type="NCBI Taxonomy" id="2962635"/>
    <lineage>
        <taxon>Eukaryota</taxon>
        <taxon>Sar</taxon>
        <taxon>Stramenopiles</taxon>
        <taxon>Ochrophyta</taxon>
        <taxon>Bolidophyceae</taxon>
        <taxon>Parmales</taxon>
        <taxon>Triparmaceae</taxon>
        <taxon>Tetraparma</taxon>
    </lineage>
</organism>
<sequence>MHPALRAAVDWIDNNALDLVRAPKALTVCRYPSDSKKRRAASPVRVSAPRRPKAARATPATSFGSKRKLAYPALPLGSLPKSSKKKRAGPSPASSSDAPEAAQDPPQPPPSRTPSRPPARYPTKTKLSFNSPPHTMNPVARAKQDADAFEFRSDESDSDEAPAPPPPKARGRSKHRRNNGVGMKTPRGNRRTATPLPLAPMKMKQPGSDGDRSDSDAADTSDDEQDRRRPGGRLEQLMASRILARGRGRR</sequence>
<feature type="region of interest" description="Disordered" evidence="1">
    <location>
        <begin position="32"/>
        <end position="250"/>
    </location>
</feature>
<keyword evidence="3" id="KW-1185">Reference proteome</keyword>
<name>A0ABQ6NAY1_9STRA</name>
<accession>A0ABQ6NAY1</accession>
<feature type="compositionally biased region" description="Low complexity" evidence="1">
    <location>
        <begin position="72"/>
        <end position="81"/>
    </location>
</feature>
<proteinExistence type="predicted"/>
<dbReference type="Proteomes" id="UP001165060">
    <property type="component" value="Unassembled WGS sequence"/>
</dbReference>